<evidence type="ECO:0000313" key="1">
    <source>
        <dbReference type="EMBL" id="OXC79015.1"/>
    </source>
</evidence>
<organism evidence="1">
    <name type="scientific">Caballeronia sordidicola</name>
    <name type="common">Burkholderia sordidicola</name>
    <dbReference type="NCBI Taxonomy" id="196367"/>
    <lineage>
        <taxon>Bacteria</taxon>
        <taxon>Pseudomonadati</taxon>
        <taxon>Pseudomonadota</taxon>
        <taxon>Betaproteobacteria</taxon>
        <taxon>Burkholderiales</taxon>
        <taxon>Burkholderiaceae</taxon>
        <taxon>Caballeronia</taxon>
    </lineage>
</organism>
<dbReference type="Proteomes" id="UP000214720">
    <property type="component" value="Unassembled WGS sequence"/>
</dbReference>
<proteinExistence type="predicted"/>
<protein>
    <submittedName>
        <fullName evidence="1">Uncharacterized protein</fullName>
    </submittedName>
</protein>
<gene>
    <name evidence="1" type="ORF">BSU04_08925</name>
</gene>
<name>A0A226X6C2_CABSO</name>
<dbReference type="EMBL" id="MTHB01000047">
    <property type="protein sequence ID" value="OXC79015.1"/>
    <property type="molecule type" value="Genomic_DNA"/>
</dbReference>
<dbReference type="AlphaFoldDB" id="A0A226X6C2"/>
<comment type="caution">
    <text evidence="1">The sequence shown here is derived from an EMBL/GenBank/DDBJ whole genome shotgun (WGS) entry which is preliminary data.</text>
</comment>
<accession>A0A226X6C2</accession>
<reference evidence="1" key="1">
    <citation type="submission" date="2017-01" db="EMBL/GenBank/DDBJ databases">
        <authorList>
            <person name="Mah S.A."/>
            <person name="Swanson W.J."/>
            <person name="Moy G.W."/>
            <person name="Vacquier V.D."/>
        </authorList>
    </citation>
    <scope>NUCLEOTIDE SEQUENCE</scope>
    <source>
        <strain evidence="1">PAMC 26633</strain>
    </source>
</reference>
<sequence>MLKVGVVGRRNMLPNCQASVDFGQTANWLDERRPSRRLRAGGQLLV</sequence>